<dbReference type="SUPFAM" id="SSF52283">
    <property type="entry name" value="Formate/glycerate dehydrogenase catalytic domain-like"/>
    <property type="match status" value="1"/>
</dbReference>
<gene>
    <name evidence="12" type="ORF">SS7213T_05817</name>
</gene>
<dbReference type="InterPro" id="IPR045626">
    <property type="entry name" value="PGDH_ASB_dom"/>
</dbReference>
<evidence type="ECO:0000313" key="13">
    <source>
        <dbReference type="Proteomes" id="UP000005413"/>
    </source>
</evidence>
<evidence type="ECO:0000256" key="7">
    <source>
        <dbReference type="ARBA" id="ARBA00048126"/>
    </source>
</evidence>
<dbReference type="PANTHER" id="PTHR42938">
    <property type="entry name" value="FORMATE DEHYDROGENASE 1"/>
    <property type="match status" value="1"/>
</dbReference>
<evidence type="ECO:0000256" key="5">
    <source>
        <dbReference type="ARBA" id="ARBA00023002"/>
    </source>
</evidence>
<dbReference type="FunFam" id="3.30.70.260:FF:000008">
    <property type="entry name" value="D-3-phosphoglycerate dehydrogenase, chloroplastic"/>
    <property type="match status" value="1"/>
</dbReference>
<protein>
    <recommendedName>
        <fullName evidence="4 10">D-3-phosphoglycerate dehydrogenase</fullName>
        <ecNumber evidence="10">1.1.1.95</ecNumber>
    </recommendedName>
</protein>
<dbReference type="Gene3D" id="3.30.1330.90">
    <property type="entry name" value="D-3-phosphoglycerate dehydrogenase, domain 3"/>
    <property type="match status" value="1"/>
</dbReference>
<dbReference type="InterPro" id="IPR006236">
    <property type="entry name" value="PGDH"/>
</dbReference>
<evidence type="ECO:0000256" key="1">
    <source>
        <dbReference type="ARBA" id="ARBA00003800"/>
    </source>
</evidence>
<dbReference type="SUPFAM" id="SSF143548">
    <property type="entry name" value="Serine metabolism enzymes domain"/>
    <property type="match status" value="1"/>
</dbReference>
<dbReference type="FunFam" id="3.40.50.720:FF:000021">
    <property type="entry name" value="D-3-phosphoglycerate dehydrogenase"/>
    <property type="match status" value="1"/>
</dbReference>
<dbReference type="SUPFAM" id="SSF51735">
    <property type="entry name" value="NAD(P)-binding Rossmann-fold domains"/>
    <property type="match status" value="1"/>
</dbReference>
<evidence type="ECO:0000256" key="9">
    <source>
        <dbReference type="ARBA" id="ARBA00049040"/>
    </source>
</evidence>
<dbReference type="Pfam" id="PF00389">
    <property type="entry name" value="2-Hacid_dh"/>
    <property type="match status" value="1"/>
</dbReference>
<dbReference type="Pfam" id="PF19304">
    <property type="entry name" value="PGDH_inter"/>
    <property type="match status" value="1"/>
</dbReference>
<dbReference type="OrthoDB" id="9805416at2"/>
<reference evidence="12 13" key="1">
    <citation type="journal article" date="2012" name="BMC Genomics">
        <title>Comparative genomic analysis of the genus Staphylococcus including Staphylococcus aureus and its newly described sister species Staphylococcus simiae.</title>
        <authorList>
            <person name="Suzuki H."/>
            <person name="Lefebure T."/>
            <person name="Pavinski Bitar P."/>
            <person name="Stanhope M.J."/>
        </authorList>
    </citation>
    <scope>NUCLEOTIDE SEQUENCE [LARGE SCALE GENOMIC DNA]</scope>
    <source>
        <strain evidence="12 13">CCM 7213</strain>
    </source>
</reference>
<dbReference type="RefSeq" id="WP_002463631.1">
    <property type="nucleotide sequence ID" value="NZ_AEUN01000394.1"/>
</dbReference>
<comment type="caution">
    <text evidence="12">The sequence shown here is derived from an EMBL/GenBank/DDBJ whole genome shotgun (WGS) entry which is preliminary data.</text>
</comment>
<dbReference type="Gene3D" id="3.40.50.720">
    <property type="entry name" value="NAD(P)-binding Rossmann-like Domain"/>
    <property type="match status" value="2"/>
</dbReference>
<dbReference type="InterPro" id="IPR036291">
    <property type="entry name" value="NAD(P)-bd_dom_sf"/>
</dbReference>
<evidence type="ECO:0000259" key="11">
    <source>
        <dbReference type="PROSITE" id="PS51671"/>
    </source>
</evidence>
<dbReference type="InterPro" id="IPR002912">
    <property type="entry name" value="ACT_dom"/>
</dbReference>
<evidence type="ECO:0000256" key="3">
    <source>
        <dbReference type="ARBA" id="ARBA00005854"/>
    </source>
</evidence>
<dbReference type="GO" id="GO:0006564">
    <property type="term" value="P:L-serine biosynthetic process"/>
    <property type="evidence" value="ECO:0007669"/>
    <property type="project" value="UniProtKB-UniRule"/>
</dbReference>
<keyword evidence="5 10" id="KW-0560">Oxidoreductase</keyword>
<evidence type="ECO:0000256" key="8">
    <source>
        <dbReference type="ARBA" id="ARBA00048731"/>
    </source>
</evidence>
<dbReference type="InterPro" id="IPR029752">
    <property type="entry name" value="D-isomer_DH_CS1"/>
</dbReference>
<accession>G5JI78</accession>
<dbReference type="PATRIC" id="fig|911238.3.peg.978"/>
<feature type="domain" description="ACT" evidence="11">
    <location>
        <begin position="457"/>
        <end position="532"/>
    </location>
</feature>
<comment type="catalytic activity">
    <reaction evidence="9">
        <text>(R)-lactate + NAD(+) = pyruvate + NADH + H(+)</text>
        <dbReference type="Rhea" id="RHEA:16369"/>
        <dbReference type="ChEBI" id="CHEBI:15361"/>
        <dbReference type="ChEBI" id="CHEBI:15378"/>
        <dbReference type="ChEBI" id="CHEBI:16004"/>
        <dbReference type="ChEBI" id="CHEBI:57540"/>
        <dbReference type="ChEBI" id="CHEBI:57945"/>
        <dbReference type="EC" id="1.1.1.28"/>
    </reaction>
</comment>
<dbReference type="InterPro" id="IPR045865">
    <property type="entry name" value="ACT-like_dom_sf"/>
</dbReference>
<organism evidence="12 13">
    <name type="scientific">Staphylococcus simiae CCM 7213 = CCUG 51256</name>
    <dbReference type="NCBI Taxonomy" id="911238"/>
    <lineage>
        <taxon>Bacteria</taxon>
        <taxon>Bacillati</taxon>
        <taxon>Bacillota</taxon>
        <taxon>Bacilli</taxon>
        <taxon>Bacillales</taxon>
        <taxon>Staphylococcaceae</taxon>
        <taxon>Staphylococcus</taxon>
    </lineage>
</organism>
<dbReference type="CDD" id="cd12173">
    <property type="entry name" value="PGDH_4"/>
    <property type="match status" value="1"/>
</dbReference>
<comment type="similarity">
    <text evidence="3 10">Belongs to the D-isomer specific 2-hydroxyacid dehydrogenase family.</text>
</comment>
<dbReference type="PROSITE" id="PS51671">
    <property type="entry name" value="ACT"/>
    <property type="match status" value="1"/>
</dbReference>
<dbReference type="EC" id="1.1.1.95" evidence="10"/>
<evidence type="ECO:0000313" key="12">
    <source>
        <dbReference type="EMBL" id="EHJ08113.1"/>
    </source>
</evidence>
<name>G5JI78_9STAP</name>
<dbReference type="PANTHER" id="PTHR42938:SF47">
    <property type="entry name" value="HYDROXYPYRUVATE REDUCTASE"/>
    <property type="match status" value="1"/>
</dbReference>
<dbReference type="Gene3D" id="3.30.70.260">
    <property type="match status" value="1"/>
</dbReference>
<keyword evidence="6 10" id="KW-0520">NAD</keyword>
<dbReference type="Pfam" id="PF01842">
    <property type="entry name" value="ACT"/>
    <property type="match status" value="1"/>
</dbReference>
<evidence type="ECO:0000256" key="2">
    <source>
        <dbReference type="ARBA" id="ARBA00005216"/>
    </source>
</evidence>
<dbReference type="CDD" id="cd04902">
    <property type="entry name" value="ACT_3PGDH-xct"/>
    <property type="match status" value="1"/>
</dbReference>
<dbReference type="Proteomes" id="UP000005413">
    <property type="component" value="Unassembled WGS sequence"/>
</dbReference>
<dbReference type="InterPro" id="IPR029009">
    <property type="entry name" value="ASB_dom_sf"/>
</dbReference>
<sequence>MKFNVLVADPISQEGIKSLLSHDQFNVDINTGLSEDELITIIPDYHALIVRSQTTVTPKIINAADNLKVIARAGVGVDNIDIESATLKGILVINAPDGNTISATEHSMAMLLSMARNIPQAHQSLKNKEWKRNQFKGTELYHKTLGIIGAGRIGLGVAKRAKSFGMTILAFDPYLTEDKAKQLNITKASIDDIAQQADFVTLHTPLTPKTKGLINDDFFAQAKPNLQIINVARGGIIDEQALIHALDKGQISRAAIDVFEHEPATDSPLVSHDKIIVTPHLGASTIEAQEKVAVSVSNEIIDILINGTVTHAVNAPKMDLSSVDDTIKSFIDLSHTVGELAIQFLHNAPSTIKITYGGEIATIDNSLLTRTIIASILKEDLGSEVNIINALLLLNKQDVTYNIENNKAETGFSNYLEVELINDTDTVKVGASVFAGFGPRIVRINNFSVDLKPNQYQIISYHNDIPGMVGKTGELLGKHHINIASMTLGRTQEGGDALMILSVDQPVSQHIIDELKQLGDYNQIFTTELTAVNKN</sequence>
<comment type="catalytic activity">
    <reaction evidence="8 10">
        <text>(2R)-3-phosphoglycerate + NAD(+) = 3-phosphooxypyruvate + NADH + H(+)</text>
        <dbReference type="Rhea" id="RHEA:12641"/>
        <dbReference type="ChEBI" id="CHEBI:15378"/>
        <dbReference type="ChEBI" id="CHEBI:18110"/>
        <dbReference type="ChEBI" id="CHEBI:57540"/>
        <dbReference type="ChEBI" id="CHEBI:57945"/>
        <dbReference type="ChEBI" id="CHEBI:58272"/>
        <dbReference type="EC" id="1.1.1.95"/>
    </reaction>
</comment>
<proteinExistence type="inferred from homology"/>
<evidence type="ECO:0000256" key="4">
    <source>
        <dbReference type="ARBA" id="ARBA00021582"/>
    </source>
</evidence>
<keyword evidence="10" id="KW-0718">Serine biosynthesis</keyword>
<comment type="catalytic activity">
    <reaction evidence="7">
        <text>(R)-2-hydroxyglutarate + NAD(+) = 2-oxoglutarate + NADH + H(+)</text>
        <dbReference type="Rhea" id="RHEA:49612"/>
        <dbReference type="ChEBI" id="CHEBI:15378"/>
        <dbReference type="ChEBI" id="CHEBI:15801"/>
        <dbReference type="ChEBI" id="CHEBI:16810"/>
        <dbReference type="ChEBI" id="CHEBI:57540"/>
        <dbReference type="ChEBI" id="CHEBI:57945"/>
        <dbReference type="EC" id="1.1.1.399"/>
    </reaction>
</comment>
<dbReference type="GO" id="GO:0051287">
    <property type="term" value="F:NAD binding"/>
    <property type="evidence" value="ECO:0007669"/>
    <property type="project" value="UniProtKB-UniRule"/>
</dbReference>
<keyword evidence="10" id="KW-0028">Amino-acid biosynthesis</keyword>
<evidence type="ECO:0000256" key="6">
    <source>
        <dbReference type="ARBA" id="ARBA00023027"/>
    </source>
</evidence>
<comment type="pathway">
    <text evidence="2 10">Amino-acid biosynthesis; L-serine biosynthesis; L-serine from 3-phospho-D-glycerate: step 1/3.</text>
</comment>
<dbReference type="UniPathway" id="UPA00135">
    <property type="reaction ID" value="UER00196"/>
</dbReference>
<dbReference type="InterPro" id="IPR006140">
    <property type="entry name" value="D-isomer_DH_NAD-bd"/>
</dbReference>
<evidence type="ECO:0000256" key="10">
    <source>
        <dbReference type="RuleBase" id="RU363003"/>
    </source>
</evidence>
<comment type="function">
    <text evidence="1">Catalyzes the reversible oxidation of 3-phospho-D-glycerate to 3-phosphonooxypyruvate, the first step of the phosphorylated L-serine biosynthesis pathway. Also catalyzes the reversible oxidation of 2-hydroxyglutarate to 2-oxoglutarate.</text>
</comment>
<dbReference type="EMBL" id="AEUN01000394">
    <property type="protein sequence ID" value="EHJ08113.1"/>
    <property type="molecule type" value="Genomic_DNA"/>
</dbReference>
<dbReference type="InterPro" id="IPR006139">
    <property type="entry name" value="D-isomer_2_OHA_DH_cat_dom"/>
</dbReference>
<dbReference type="Pfam" id="PF02826">
    <property type="entry name" value="2-Hacid_dh_C"/>
    <property type="match status" value="1"/>
</dbReference>
<dbReference type="NCBIfam" id="TIGR01327">
    <property type="entry name" value="PGDH"/>
    <property type="match status" value="1"/>
</dbReference>
<keyword evidence="13" id="KW-1185">Reference proteome</keyword>
<dbReference type="PROSITE" id="PS00065">
    <property type="entry name" value="D_2_HYDROXYACID_DH_1"/>
    <property type="match status" value="1"/>
</dbReference>
<dbReference type="AlphaFoldDB" id="G5JI78"/>
<dbReference type="GO" id="GO:0004617">
    <property type="term" value="F:phosphoglycerate dehydrogenase activity"/>
    <property type="evidence" value="ECO:0007669"/>
    <property type="project" value="UniProtKB-UniRule"/>
</dbReference>
<dbReference type="GO" id="GO:0008720">
    <property type="term" value="F:D-lactate dehydrogenase (NAD+) activity"/>
    <property type="evidence" value="ECO:0007669"/>
    <property type="project" value="UniProtKB-EC"/>
</dbReference>
<dbReference type="SUPFAM" id="SSF55021">
    <property type="entry name" value="ACT-like"/>
    <property type="match status" value="1"/>
</dbReference>